<dbReference type="OrthoDB" id="9908816at2759"/>
<dbReference type="Proteomes" id="UP000765507">
    <property type="component" value="Unassembled WGS sequence"/>
</dbReference>
<feature type="domain" description="Core-binding (CB)" evidence="3">
    <location>
        <begin position="1"/>
        <end position="81"/>
    </location>
</feature>
<name>A0A8T1T8Z1_CHESE</name>
<accession>A0A8T1T8Z1</accession>
<evidence type="ECO:0000256" key="1">
    <source>
        <dbReference type="ARBA" id="ARBA00023125"/>
    </source>
</evidence>
<dbReference type="EMBL" id="JAHGAV010000026">
    <property type="protein sequence ID" value="KAG6937283.1"/>
    <property type="molecule type" value="Genomic_DNA"/>
</dbReference>
<protein>
    <recommendedName>
        <fullName evidence="3">Core-binding (CB) domain-containing protein</fullName>
    </recommendedName>
</protein>
<comment type="caution">
    <text evidence="4">The sequence shown here is derived from an EMBL/GenBank/DDBJ whole genome shotgun (WGS) entry which is preliminary data.</text>
</comment>
<dbReference type="SUPFAM" id="SSF47823">
    <property type="entry name" value="lambda integrase-like, N-terminal domain"/>
    <property type="match status" value="1"/>
</dbReference>
<keyword evidence="2" id="KW-0233">DNA recombination</keyword>
<dbReference type="PANTHER" id="PTHR33066:SF2">
    <property type="entry name" value="FILAGGRIN-2-LIKE"/>
    <property type="match status" value="1"/>
</dbReference>
<keyword evidence="5" id="KW-1185">Reference proteome</keyword>
<dbReference type="PANTHER" id="PTHR33066">
    <property type="entry name" value="INTEGRASE_SAM-LIKE_N DOMAIN-CONTAINING PROTEIN"/>
    <property type="match status" value="1"/>
</dbReference>
<keyword evidence="1" id="KW-0238">DNA-binding</keyword>
<dbReference type="InterPro" id="IPR011010">
    <property type="entry name" value="DNA_brk_join_enz"/>
</dbReference>
<dbReference type="PROSITE" id="PS51900">
    <property type="entry name" value="CB"/>
    <property type="match status" value="1"/>
</dbReference>
<dbReference type="InterPro" id="IPR013762">
    <property type="entry name" value="Integrase-like_cat_sf"/>
</dbReference>
<evidence type="ECO:0000313" key="4">
    <source>
        <dbReference type="EMBL" id="KAG6937283.1"/>
    </source>
</evidence>
<dbReference type="Gene3D" id="1.10.443.10">
    <property type="entry name" value="Intergrase catalytic core"/>
    <property type="match status" value="1"/>
</dbReference>
<proteinExistence type="predicted"/>
<gene>
    <name evidence="4" type="ORF">G0U57_010273</name>
</gene>
<dbReference type="Gene3D" id="1.10.150.130">
    <property type="match status" value="1"/>
</dbReference>
<reference evidence="4 5" key="1">
    <citation type="journal article" date="2020" name="G3 (Bethesda)">
        <title>Draft Genome of the Common Snapping Turtle, Chelydra serpentina, a Model for Phenotypic Plasticity in Reptiles.</title>
        <authorList>
            <person name="Das D."/>
            <person name="Singh S.K."/>
            <person name="Bierstedt J."/>
            <person name="Erickson A."/>
            <person name="Galli G.L.J."/>
            <person name="Crossley D.A. 2nd"/>
            <person name="Rhen T."/>
        </authorList>
    </citation>
    <scope>NUCLEOTIDE SEQUENCE [LARGE SCALE GENOMIC DNA]</scope>
    <source>
        <strain evidence="4">KW</strain>
    </source>
</reference>
<evidence type="ECO:0000259" key="3">
    <source>
        <dbReference type="PROSITE" id="PS51900"/>
    </source>
</evidence>
<dbReference type="InterPro" id="IPR010998">
    <property type="entry name" value="Integrase_recombinase_N"/>
</dbReference>
<dbReference type="AlphaFoldDB" id="A0A8T1T8Z1"/>
<organism evidence="4 5">
    <name type="scientific">Chelydra serpentina</name>
    <name type="common">Snapping turtle</name>
    <name type="synonym">Testudo serpentina</name>
    <dbReference type="NCBI Taxonomy" id="8475"/>
    <lineage>
        <taxon>Eukaryota</taxon>
        <taxon>Metazoa</taxon>
        <taxon>Chordata</taxon>
        <taxon>Craniata</taxon>
        <taxon>Vertebrata</taxon>
        <taxon>Euteleostomi</taxon>
        <taxon>Archelosauria</taxon>
        <taxon>Testudinata</taxon>
        <taxon>Testudines</taxon>
        <taxon>Cryptodira</taxon>
        <taxon>Durocryptodira</taxon>
        <taxon>Americhelydia</taxon>
        <taxon>Chelydroidea</taxon>
        <taxon>Chelydridae</taxon>
        <taxon>Chelydra</taxon>
    </lineage>
</organism>
<evidence type="ECO:0000313" key="5">
    <source>
        <dbReference type="Proteomes" id="UP000765507"/>
    </source>
</evidence>
<dbReference type="GO" id="GO:0003677">
    <property type="term" value="F:DNA binding"/>
    <property type="evidence" value="ECO:0007669"/>
    <property type="project" value="UniProtKB-KW"/>
</dbReference>
<dbReference type="GO" id="GO:0006310">
    <property type="term" value="P:DNA recombination"/>
    <property type="evidence" value="ECO:0007669"/>
    <property type="project" value="UniProtKB-KW"/>
</dbReference>
<evidence type="ECO:0000256" key="2">
    <source>
        <dbReference type="ARBA" id="ARBA00023172"/>
    </source>
</evidence>
<sequence length="339" mass="38020">MACSDPVRRVLLESRKPSTRLTYEAKWKRFSLWCAQQHISPHLASVPSILDYVLHLKDNHLALGSLKVHLAAISAFHPGSEGHSIFAHPVVRRFLKGLEKVHPSIKPPVPAWDLNLVLSRLTGPPFEPLASCSLLYLSWKVAFLVAITSARRVSELKALLCDPPYTIFHKDKVQLRPHPSFLPKVVSPFHMSQDIFLPVFFPKPHANSKEQRLHSLDVRRALAFYIERTRPFRKTSQLFVAIAERSKGAPVSSQRISSWITACIRACYDLARAPMPAVTAHSTRAQASSAAFLANVPLQEICRAATWASVHTFTTHYAINRHSRNDAAFGRAILQAVFP</sequence>
<dbReference type="GO" id="GO:0015074">
    <property type="term" value="P:DNA integration"/>
    <property type="evidence" value="ECO:0007669"/>
    <property type="project" value="InterPro"/>
</dbReference>
<dbReference type="InterPro" id="IPR044068">
    <property type="entry name" value="CB"/>
</dbReference>
<dbReference type="SUPFAM" id="SSF56349">
    <property type="entry name" value="DNA breaking-rejoining enzymes"/>
    <property type="match status" value="1"/>
</dbReference>